<name>A0A1F6LQV5_9BACT</name>
<feature type="region of interest" description="Disordered" evidence="1">
    <location>
        <begin position="38"/>
        <end position="62"/>
    </location>
</feature>
<reference evidence="2 3" key="1">
    <citation type="journal article" date="2016" name="Nat. Commun.">
        <title>Thousands of microbial genomes shed light on interconnected biogeochemical processes in an aquifer system.</title>
        <authorList>
            <person name="Anantharaman K."/>
            <person name="Brown C.T."/>
            <person name="Hug L.A."/>
            <person name="Sharon I."/>
            <person name="Castelle C.J."/>
            <person name="Probst A.J."/>
            <person name="Thomas B.C."/>
            <person name="Singh A."/>
            <person name="Wilkins M.J."/>
            <person name="Karaoz U."/>
            <person name="Brodie E.L."/>
            <person name="Williams K.H."/>
            <person name="Hubbard S.S."/>
            <person name="Banfield J.F."/>
        </authorList>
    </citation>
    <scope>NUCLEOTIDE SEQUENCE [LARGE SCALE GENOMIC DNA]</scope>
</reference>
<dbReference type="EMBL" id="MFPV01000035">
    <property type="protein sequence ID" value="OGH61781.1"/>
    <property type="molecule type" value="Genomic_DNA"/>
</dbReference>
<sequence>MNEIPLADSGAKTENINLSRKDVEQGALMGRLAKAMAGYQSKNAEQEKSTDVQSEQKTESTDVREVLQRVIQSDQPLDDKTRAEIWIKLSIVKNNRAKIEDLDSAINQLAAKIGTATGDEKVKLIGEQHTRTVEAALLRKDTFTLEQIVAAKGVPHIAETMAALDAAGIF</sequence>
<organism evidence="2 3">
    <name type="scientific">Candidatus Magasanikbacteria bacterium RIFCSPHIGHO2_01_FULL_50_8</name>
    <dbReference type="NCBI Taxonomy" id="1798674"/>
    <lineage>
        <taxon>Bacteria</taxon>
        <taxon>Candidatus Magasanikiibacteriota</taxon>
    </lineage>
</organism>
<feature type="compositionally biased region" description="Basic and acidic residues" evidence="1">
    <location>
        <begin position="44"/>
        <end position="62"/>
    </location>
</feature>
<protein>
    <submittedName>
        <fullName evidence="2">Uncharacterized protein</fullName>
    </submittedName>
</protein>
<dbReference type="AlphaFoldDB" id="A0A1F6LQV5"/>
<accession>A0A1F6LQV5</accession>
<evidence type="ECO:0000313" key="2">
    <source>
        <dbReference type="EMBL" id="OGH61781.1"/>
    </source>
</evidence>
<gene>
    <name evidence="2" type="ORF">A2848_01630</name>
</gene>
<evidence type="ECO:0000256" key="1">
    <source>
        <dbReference type="SAM" id="MobiDB-lite"/>
    </source>
</evidence>
<comment type="caution">
    <text evidence="2">The sequence shown here is derived from an EMBL/GenBank/DDBJ whole genome shotgun (WGS) entry which is preliminary data.</text>
</comment>
<proteinExistence type="predicted"/>
<evidence type="ECO:0000313" key="3">
    <source>
        <dbReference type="Proteomes" id="UP000176329"/>
    </source>
</evidence>
<dbReference type="Proteomes" id="UP000176329">
    <property type="component" value="Unassembled WGS sequence"/>
</dbReference>